<name>A0A6H1ZKT7_9ZZZZ</name>
<dbReference type="AlphaFoldDB" id="A0A6H1ZKT7"/>
<organism evidence="1">
    <name type="scientific">viral metagenome</name>
    <dbReference type="NCBI Taxonomy" id="1070528"/>
    <lineage>
        <taxon>unclassified sequences</taxon>
        <taxon>metagenomes</taxon>
        <taxon>organismal metagenomes</taxon>
    </lineage>
</organism>
<sequence length="235" mass="24293">MVGLIWNNIAPANVNLPYNLINMLLKEPHTWTGTQTFKAITIDSTYFDVDAGGLTTYGTSGNSTFSVDGAGNVMAAGTLRSVGAATFDSTVTAKGNIQANESLGGTSTYAIHGNVNLNSLASATQALLTAGRIINIDATASPIVKLPDMTSLSSVTNDMLFADITSAGNASGVTLFSSSDIVSGLGSTYVVTGGTVFVNGGASGNSGYTVQAKAFNYKGTLKWRVWTDADVIRRP</sequence>
<reference evidence="1" key="1">
    <citation type="submission" date="2020-03" db="EMBL/GenBank/DDBJ databases">
        <title>The deep terrestrial virosphere.</title>
        <authorList>
            <person name="Holmfeldt K."/>
            <person name="Nilsson E."/>
            <person name="Simone D."/>
            <person name="Lopez-Fernandez M."/>
            <person name="Wu X."/>
            <person name="de Brujin I."/>
            <person name="Lundin D."/>
            <person name="Andersson A."/>
            <person name="Bertilsson S."/>
            <person name="Dopson M."/>
        </authorList>
    </citation>
    <scope>NUCLEOTIDE SEQUENCE</scope>
    <source>
        <strain evidence="1">TM448A00845</strain>
    </source>
</reference>
<evidence type="ECO:0000313" key="1">
    <source>
        <dbReference type="EMBL" id="QJA48174.1"/>
    </source>
</evidence>
<dbReference type="EMBL" id="MT144074">
    <property type="protein sequence ID" value="QJA48174.1"/>
    <property type="molecule type" value="Genomic_DNA"/>
</dbReference>
<proteinExistence type="predicted"/>
<accession>A0A6H1ZKT7</accession>
<protein>
    <submittedName>
        <fullName evidence="1">Uncharacterized protein</fullName>
    </submittedName>
</protein>
<gene>
    <name evidence="1" type="ORF">TM448A00845_0012</name>
</gene>